<reference evidence="3" key="1">
    <citation type="journal article" date="2013" name="Genome">
        <title>Draft Genome Sequences of Porphyromonas crevioricanis JCM 15906T and Porphyromonas cansulci JCM 13913T Isolated from a Canine Oral Cavity.</title>
        <authorList>
            <person name="Sakamoto M."/>
            <person name="Tanaka N."/>
            <person name="Shiwa Y."/>
            <person name="Yoshikawa H."/>
            <person name="Ohkuma M."/>
        </authorList>
    </citation>
    <scope>NUCLEOTIDE SEQUENCE [LARGE SCALE GENOMIC DNA]</scope>
    <source>
        <strain evidence="3">JCM 15906</strain>
    </source>
</reference>
<dbReference type="EMBL" id="BAOU01000016">
    <property type="protein sequence ID" value="GAD04957.1"/>
    <property type="molecule type" value="Genomic_DNA"/>
</dbReference>
<sequence>MLSLAFSFGGKIRAKSATLKGLVRDKENEGKGRQRSSLRKGLLAVMR</sequence>
<dbReference type="Proteomes" id="UP000018031">
    <property type="component" value="Unassembled WGS sequence"/>
</dbReference>
<evidence type="ECO:0000313" key="2">
    <source>
        <dbReference type="EMBL" id="GAD04957.1"/>
    </source>
</evidence>
<dbReference type="AlphaFoldDB" id="T1CMI1"/>
<comment type="caution">
    <text evidence="2">The sequence shown here is derived from an EMBL/GenBank/DDBJ whole genome shotgun (WGS) entry which is preliminary data.</text>
</comment>
<reference evidence="2 3" key="2">
    <citation type="journal article" date="2013" name="Genome Announc.">
        <title>Draft Genome Sequences of Porphyromonas crevioricanis JCM 15906T and Porphyromonas cansulci JCM 13913T Isolated from a Canine Oral Cavity.</title>
        <authorList>
            <person name="Sakamoto M."/>
            <person name="Tanaka N."/>
            <person name="Shiwa Y."/>
            <person name="Yoshikawa H."/>
            <person name="Ohkuma M."/>
        </authorList>
    </citation>
    <scope>NUCLEOTIDE SEQUENCE [LARGE SCALE GENOMIC DNA]</scope>
    <source>
        <strain evidence="2 3">JCM 15906</strain>
    </source>
</reference>
<evidence type="ECO:0000313" key="3">
    <source>
        <dbReference type="Proteomes" id="UP000018031"/>
    </source>
</evidence>
<name>T1CMI1_9PORP</name>
<evidence type="ECO:0000256" key="1">
    <source>
        <dbReference type="SAM" id="MobiDB-lite"/>
    </source>
</evidence>
<feature type="region of interest" description="Disordered" evidence="1">
    <location>
        <begin position="25"/>
        <end position="47"/>
    </location>
</feature>
<proteinExistence type="predicted"/>
<gene>
    <name evidence="2" type="ORF">PORCRE_654</name>
</gene>
<accession>T1CMI1</accession>
<organism evidence="2 3">
    <name type="scientific">Porphyromonas crevioricanis JCM 15906</name>
    <dbReference type="NCBI Taxonomy" id="1305617"/>
    <lineage>
        <taxon>Bacteria</taxon>
        <taxon>Pseudomonadati</taxon>
        <taxon>Bacteroidota</taxon>
        <taxon>Bacteroidia</taxon>
        <taxon>Bacteroidales</taxon>
        <taxon>Porphyromonadaceae</taxon>
        <taxon>Porphyromonas</taxon>
    </lineage>
</organism>
<protein>
    <submittedName>
        <fullName evidence="2">Uncharacterized protein</fullName>
    </submittedName>
</protein>